<gene>
    <name evidence="2" type="ORF">N7492_010439</name>
</gene>
<comment type="caution">
    <text evidence="2">The sequence shown here is derived from an EMBL/GenBank/DDBJ whole genome shotgun (WGS) entry which is preliminary data.</text>
</comment>
<reference evidence="2" key="2">
    <citation type="journal article" date="2023" name="IMA Fungus">
        <title>Comparative genomic study of the Penicillium genus elucidates a diverse pangenome and 15 lateral gene transfer events.</title>
        <authorList>
            <person name="Petersen C."/>
            <person name="Sorensen T."/>
            <person name="Nielsen M.R."/>
            <person name="Sondergaard T.E."/>
            <person name="Sorensen J.L."/>
            <person name="Fitzpatrick D.A."/>
            <person name="Frisvad J.C."/>
            <person name="Nielsen K.L."/>
        </authorList>
    </citation>
    <scope>NUCLEOTIDE SEQUENCE</scope>
    <source>
        <strain evidence="2">IBT 21917</strain>
    </source>
</reference>
<reference evidence="2" key="1">
    <citation type="submission" date="2022-11" db="EMBL/GenBank/DDBJ databases">
        <authorList>
            <person name="Petersen C."/>
        </authorList>
    </citation>
    <scope>NUCLEOTIDE SEQUENCE</scope>
    <source>
        <strain evidence="2">IBT 21917</strain>
    </source>
</reference>
<evidence type="ECO:0000256" key="1">
    <source>
        <dbReference type="SAM" id="MobiDB-lite"/>
    </source>
</evidence>
<evidence type="ECO:0000313" key="3">
    <source>
        <dbReference type="Proteomes" id="UP001146351"/>
    </source>
</evidence>
<sequence length="186" mass="20744">MLAMMDELARFGLIASGLQLSGWGSTRYTSRRGSTGKDPCTQDLKRPQQDASPLTESLGVLQGRGSEEISARYSDRRRVRIAYGEWRSETRQEPDRNRQNGPAYKRQSLRGPSCPPPKFPNSRSRISQPKIGGSTGSPILLSTNGVRRPWKRNAQTTALFFFSARLVISFPFDPISFSKRAPPGLD</sequence>
<evidence type="ECO:0000313" key="2">
    <source>
        <dbReference type="EMBL" id="KAJ5152144.1"/>
    </source>
</evidence>
<accession>A0A9W9HRD1</accession>
<proteinExistence type="predicted"/>
<name>A0A9W9HRD1_9EURO</name>
<keyword evidence="3" id="KW-1185">Reference proteome</keyword>
<dbReference type="EMBL" id="JAPQKO010000008">
    <property type="protein sequence ID" value="KAJ5152144.1"/>
    <property type="molecule type" value="Genomic_DNA"/>
</dbReference>
<dbReference type="AlphaFoldDB" id="A0A9W9HRD1"/>
<feature type="region of interest" description="Disordered" evidence="1">
    <location>
        <begin position="89"/>
        <end position="140"/>
    </location>
</feature>
<feature type="compositionally biased region" description="Polar residues" evidence="1">
    <location>
        <begin position="24"/>
        <end position="33"/>
    </location>
</feature>
<feature type="compositionally biased region" description="Basic and acidic residues" evidence="1">
    <location>
        <begin position="89"/>
        <end position="98"/>
    </location>
</feature>
<organism evidence="2 3">
    <name type="scientific">Penicillium capsulatum</name>
    <dbReference type="NCBI Taxonomy" id="69766"/>
    <lineage>
        <taxon>Eukaryota</taxon>
        <taxon>Fungi</taxon>
        <taxon>Dikarya</taxon>
        <taxon>Ascomycota</taxon>
        <taxon>Pezizomycotina</taxon>
        <taxon>Eurotiomycetes</taxon>
        <taxon>Eurotiomycetidae</taxon>
        <taxon>Eurotiales</taxon>
        <taxon>Aspergillaceae</taxon>
        <taxon>Penicillium</taxon>
    </lineage>
</organism>
<dbReference type="Proteomes" id="UP001146351">
    <property type="component" value="Unassembled WGS sequence"/>
</dbReference>
<protein>
    <submittedName>
        <fullName evidence="2">Uncharacterized protein</fullName>
    </submittedName>
</protein>
<feature type="region of interest" description="Disordered" evidence="1">
    <location>
        <begin position="24"/>
        <end position="63"/>
    </location>
</feature>